<evidence type="ECO:0000313" key="3">
    <source>
        <dbReference type="EMBL" id="TDC71095.1"/>
    </source>
</evidence>
<evidence type="ECO:0000256" key="2">
    <source>
        <dbReference type="RuleBase" id="RU363015"/>
    </source>
</evidence>
<organism evidence="3 4">
    <name type="scientific">Streptomyces hainanensis</name>
    <dbReference type="NCBI Taxonomy" id="402648"/>
    <lineage>
        <taxon>Bacteria</taxon>
        <taxon>Bacillati</taxon>
        <taxon>Actinomycetota</taxon>
        <taxon>Actinomycetes</taxon>
        <taxon>Kitasatosporales</taxon>
        <taxon>Streptomycetaceae</taxon>
        <taxon>Streptomyces</taxon>
    </lineage>
</organism>
<keyword evidence="2" id="KW-0203">Cytokinin biosynthesis</keyword>
<comment type="catalytic activity">
    <reaction evidence="2">
        <text>N(6)-(dimethylallyl)adenosine 5'-phosphate + H2O = N(6)-dimethylallyladenine + D-ribose 5-phosphate</text>
        <dbReference type="Rhea" id="RHEA:48560"/>
        <dbReference type="ChEBI" id="CHEBI:15377"/>
        <dbReference type="ChEBI" id="CHEBI:17660"/>
        <dbReference type="ChEBI" id="CHEBI:57526"/>
        <dbReference type="ChEBI" id="CHEBI:78346"/>
        <dbReference type="EC" id="3.2.2.n1"/>
    </reaction>
</comment>
<dbReference type="PANTHER" id="PTHR31223">
    <property type="entry name" value="LOG FAMILY PROTEIN YJL055W"/>
    <property type="match status" value="1"/>
</dbReference>
<accession>A0A4V2Y233</accession>
<comment type="similarity">
    <text evidence="1 2">Belongs to the LOG family.</text>
</comment>
<dbReference type="Proteomes" id="UP000295345">
    <property type="component" value="Unassembled WGS sequence"/>
</dbReference>
<proteinExistence type="inferred from homology"/>
<dbReference type="SUPFAM" id="SSF102405">
    <property type="entry name" value="MCP/YpsA-like"/>
    <property type="match status" value="1"/>
</dbReference>
<dbReference type="InterPro" id="IPR031100">
    <property type="entry name" value="LOG_fam"/>
</dbReference>
<evidence type="ECO:0000256" key="1">
    <source>
        <dbReference type="ARBA" id="ARBA00006763"/>
    </source>
</evidence>
<evidence type="ECO:0000313" key="4">
    <source>
        <dbReference type="Proteomes" id="UP000295345"/>
    </source>
</evidence>
<dbReference type="EC" id="3.2.2.n1" evidence="2"/>
<dbReference type="InterPro" id="IPR005269">
    <property type="entry name" value="LOG"/>
</dbReference>
<comment type="catalytic activity">
    <reaction evidence="2">
        <text>9-ribosyl-trans-zeatin 5'-phosphate + H2O = trans-zeatin + D-ribose 5-phosphate</text>
        <dbReference type="Rhea" id="RHEA:48564"/>
        <dbReference type="ChEBI" id="CHEBI:15377"/>
        <dbReference type="ChEBI" id="CHEBI:16522"/>
        <dbReference type="ChEBI" id="CHEBI:78346"/>
        <dbReference type="ChEBI" id="CHEBI:87947"/>
        <dbReference type="EC" id="3.2.2.n1"/>
    </reaction>
</comment>
<dbReference type="GO" id="GO:0102682">
    <property type="term" value="F:cytokinin riboside 5'-monophosphate phosphoribohydrolase activity"/>
    <property type="evidence" value="ECO:0007669"/>
    <property type="project" value="RHEA"/>
</dbReference>
<reference evidence="3 4" key="1">
    <citation type="submission" date="2019-03" db="EMBL/GenBank/DDBJ databases">
        <title>Draft genome sequences of novel Actinobacteria.</title>
        <authorList>
            <person name="Sahin N."/>
            <person name="Ay H."/>
            <person name="Saygin H."/>
        </authorList>
    </citation>
    <scope>NUCLEOTIDE SEQUENCE [LARGE SCALE GENOMIC DNA]</scope>
    <source>
        <strain evidence="3 4">DSM 41900</strain>
    </source>
</reference>
<dbReference type="EMBL" id="SMKI01000289">
    <property type="protein sequence ID" value="TDC71095.1"/>
    <property type="molecule type" value="Genomic_DNA"/>
</dbReference>
<dbReference type="GO" id="GO:0009691">
    <property type="term" value="P:cytokinin biosynthetic process"/>
    <property type="evidence" value="ECO:0007669"/>
    <property type="project" value="UniProtKB-UniRule"/>
</dbReference>
<keyword evidence="2" id="KW-0378">Hydrolase</keyword>
<dbReference type="GO" id="GO:0005829">
    <property type="term" value="C:cytosol"/>
    <property type="evidence" value="ECO:0007669"/>
    <property type="project" value="TreeGrafter"/>
</dbReference>
<dbReference type="PANTHER" id="PTHR31223:SF70">
    <property type="entry name" value="LOG FAMILY PROTEIN YJL055W"/>
    <property type="match status" value="1"/>
</dbReference>
<dbReference type="Gene3D" id="3.40.50.450">
    <property type="match status" value="1"/>
</dbReference>
<sequence>MRAVTVFCGASPGRGEAYARAADELGAALAEAGLHLVYGGASVGLMGGLADAALRAGGTVTGVIPRAMLPYEIAHPGLTDLHVVPDMHARKALMGELGDAFVTLPGGFGTAEEFFEALTWSQLRLHAKPCVLLDVAGYYRPLLAFLDHAVTEGFVARRDADRIVVTDDPAGVVAALGATRRP</sequence>
<dbReference type="OrthoDB" id="9778690at2"/>
<name>A0A4V2Y233_9ACTN</name>
<keyword evidence="4" id="KW-1185">Reference proteome</keyword>
<dbReference type="AlphaFoldDB" id="A0A4V2Y233"/>
<comment type="caution">
    <text evidence="3">The sequence shown here is derived from an EMBL/GenBank/DDBJ whole genome shotgun (WGS) entry which is preliminary data.</text>
</comment>
<dbReference type="Pfam" id="PF03641">
    <property type="entry name" value="Lysine_decarbox"/>
    <property type="match status" value="1"/>
</dbReference>
<protein>
    <recommendedName>
        <fullName evidence="2">Cytokinin riboside 5'-monophosphate phosphoribohydrolase</fullName>
        <ecNumber evidence="2">3.2.2.n1</ecNumber>
    </recommendedName>
</protein>
<dbReference type="NCBIfam" id="TIGR00730">
    <property type="entry name" value="Rossman fold protein, TIGR00730 family"/>
    <property type="match status" value="1"/>
</dbReference>
<gene>
    <name evidence="3" type="ORF">E1283_23980</name>
</gene>